<organism evidence="11 12">
    <name type="scientific">Halteria grandinella</name>
    <dbReference type="NCBI Taxonomy" id="5974"/>
    <lineage>
        <taxon>Eukaryota</taxon>
        <taxon>Sar</taxon>
        <taxon>Alveolata</taxon>
        <taxon>Ciliophora</taxon>
        <taxon>Intramacronucleata</taxon>
        <taxon>Spirotrichea</taxon>
        <taxon>Stichotrichia</taxon>
        <taxon>Sporadotrichida</taxon>
        <taxon>Halteriidae</taxon>
        <taxon>Halteria</taxon>
    </lineage>
</organism>
<keyword evidence="8" id="KW-0496">Mitochondrion</keyword>
<comment type="caution">
    <text evidence="11">The sequence shown here is derived from an EMBL/GenBank/DDBJ whole genome shotgun (WGS) entry which is preliminary data.</text>
</comment>
<keyword evidence="9" id="KW-0472">Membrane</keyword>
<evidence type="ECO:0000256" key="3">
    <source>
        <dbReference type="ARBA" id="ARBA00022448"/>
    </source>
</evidence>
<dbReference type="GO" id="GO:0008320">
    <property type="term" value="F:protein transmembrane transporter activity"/>
    <property type="evidence" value="ECO:0007669"/>
    <property type="project" value="InterPro"/>
</dbReference>
<dbReference type="InterPro" id="IPR027246">
    <property type="entry name" value="Porin_Euk/Tom40"/>
</dbReference>
<keyword evidence="7" id="KW-0653">Protein transport</keyword>
<dbReference type="EMBL" id="RRYP01008884">
    <property type="protein sequence ID" value="TNV79461.1"/>
    <property type="molecule type" value="Genomic_DNA"/>
</dbReference>
<protein>
    <submittedName>
        <fullName evidence="11">Uncharacterized protein</fullName>
    </submittedName>
</protein>
<sequence length="360" mass="40158">MMFGSKAFLSSILFSGTAATIKQQQQQQITAECQGTQAEQGAADLEKIFSEASEGGIPPDPEEIQELLMRAQGRQIRRPPQFSRLMMGLKMLTMADPHDGMKLDFMVPMSQRFNLGGSWAFSNTKANKFELNTALSSLSAQNPMNQDDMCFVSTRSDSTGKLEFSGQYSVGHGVSVRSEGFFMDADITKSHVQFEVMKEFNDSHLSYKFGSGTHNLSWMQTLSSSLIGGFEMFYVPQQKEVHFCYGGTYARDMHQFFAQYHPLARKETLTFGYVGRPSKRLTLFTELKGSAEGFSDTTVGFRVRFLEGMITGTLSSSFKATSIYKHFVENIFQLQFSSQIDFTKPEKPAVFGVALSLGGM</sequence>
<keyword evidence="4" id="KW-1134">Transmembrane beta strand</keyword>
<evidence type="ECO:0000256" key="8">
    <source>
        <dbReference type="ARBA" id="ARBA00023128"/>
    </source>
</evidence>
<comment type="similarity">
    <text evidence="2">Belongs to the Tom40 family.</text>
</comment>
<evidence type="ECO:0000256" key="7">
    <source>
        <dbReference type="ARBA" id="ARBA00022927"/>
    </source>
</evidence>
<dbReference type="GO" id="GO:0030150">
    <property type="term" value="P:protein import into mitochondrial matrix"/>
    <property type="evidence" value="ECO:0007669"/>
    <property type="project" value="InterPro"/>
</dbReference>
<evidence type="ECO:0000256" key="1">
    <source>
        <dbReference type="ARBA" id="ARBA00004374"/>
    </source>
</evidence>
<dbReference type="InterPro" id="IPR023614">
    <property type="entry name" value="Porin_dom_sf"/>
</dbReference>
<keyword evidence="6" id="KW-1000">Mitochondrion outer membrane</keyword>
<evidence type="ECO:0000313" key="12">
    <source>
        <dbReference type="Proteomes" id="UP000785679"/>
    </source>
</evidence>
<dbReference type="Pfam" id="PF01459">
    <property type="entry name" value="Porin_3"/>
    <property type="match status" value="1"/>
</dbReference>
<comment type="subcellular location">
    <subcellularLocation>
        <location evidence="1">Mitochondrion outer membrane</location>
        <topology evidence="1">Multi-pass membrane protein</topology>
    </subcellularLocation>
</comment>
<evidence type="ECO:0000256" key="5">
    <source>
        <dbReference type="ARBA" id="ARBA00022692"/>
    </source>
</evidence>
<keyword evidence="10" id="KW-0732">Signal</keyword>
<dbReference type="OrthoDB" id="308976at2759"/>
<evidence type="ECO:0000313" key="11">
    <source>
        <dbReference type="EMBL" id="TNV79461.1"/>
    </source>
</evidence>
<dbReference type="AlphaFoldDB" id="A0A8J8T2T9"/>
<keyword evidence="12" id="KW-1185">Reference proteome</keyword>
<evidence type="ECO:0000256" key="10">
    <source>
        <dbReference type="SAM" id="SignalP"/>
    </source>
</evidence>
<dbReference type="GO" id="GO:0005741">
    <property type="term" value="C:mitochondrial outer membrane"/>
    <property type="evidence" value="ECO:0007669"/>
    <property type="project" value="UniProtKB-SubCell"/>
</dbReference>
<keyword evidence="3" id="KW-0813">Transport</keyword>
<evidence type="ECO:0000256" key="6">
    <source>
        <dbReference type="ARBA" id="ARBA00022787"/>
    </source>
</evidence>
<accession>A0A8J8T2T9</accession>
<dbReference type="Gene3D" id="2.40.160.10">
    <property type="entry name" value="Porin"/>
    <property type="match status" value="1"/>
</dbReference>
<evidence type="ECO:0000256" key="9">
    <source>
        <dbReference type="ARBA" id="ARBA00023136"/>
    </source>
</evidence>
<gene>
    <name evidence="11" type="ORF">FGO68_gene13049</name>
</gene>
<proteinExistence type="inferred from homology"/>
<evidence type="ECO:0000256" key="2">
    <source>
        <dbReference type="ARBA" id="ARBA00010510"/>
    </source>
</evidence>
<reference evidence="11" key="1">
    <citation type="submission" date="2019-06" db="EMBL/GenBank/DDBJ databases">
        <authorList>
            <person name="Zheng W."/>
        </authorList>
    </citation>
    <scope>NUCLEOTIDE SEQUENCE</scope>
    <source>
        <strain evidence="11">QDHG01</strain>
    </source>
</reference>
<dbReference type="Proteomes" id="UP000785679">
    <property type="component" value="Unassembled WGS sequence"/>
</dbReference>
<dbReference type="PANTHER" id="PTHR10802">
    <property type="entry name" value="MITOCHONDRIAL IMPORT RECEPTOR SUBUNIT TOM40"/>
    <property type="match status" value="1"/>
</dbReference>
<name>A0A8J8T2T9_HALGN</name>
<feature type="chain" id="PRO_5035235802" evidence="10">
    <location>
        <begin position="20"/>
        <end position="360"/>
    </location>
</feature>
<keyword evidence="5" id="KW-0812">Transmembrane</keyword>
<evidence type="ECO:0000256" key="4">
    <source>
        <dbReference type="ARBA" id="ARBA00022452"/>
    </source>
</evidence>
<dbReference type="InterPro" id="IPR037930">
    <property type="entry name" value="Tom40"/>
</dbReference>
<feature type="signal peptide" evidence="10">
    <location>
        <begin position="1"/>
        <end position="19"/>
    </location>
</feature>